<evidence type="ECO:0000313" key="3">
    <source>
        <dbReference type="Proteomes" id="UP000192872"/>
    </source>
</evidence>
<dbReference type="PANTHER" id="PTHR30336:SF4">
    <property type="entry name" value="ENVELOPE BIOGENESIS FACTOR ELYC"/>
    <property type="match status" value="1"/>
</dbReference>
<name>A0A1W9HSA8_9HYPH</name>
<accession>A0A1W9HSA8</accession>
<gene>
    <name evidence="2" type="ORF">A4S15_00555</name>
</gene>
<feature type="domain" description="DUF218" evidence="1">
    <location>
        <begin position="34"/>
        <end position="154"/>
    </location>
</feature>
<dbReference type="GO" id="GO:0005886">
    <property type="term" value="C:plasma membrane"/>
    <property type="evidence" value="ECO:0007669"/>
    <property type="project" value="TreeGrafter"/>
</dbReference>
<reference evidence="2 3" key="1">
    <citation type="journal article" date="2017" name="Water Res.">
        <title>Comammox in drinking water systems.</title>
        <authorList>
            <person name="Wang Y."/>
            <person name="Ma L."/>
            <person name="Mao Y."/>
            <person name="Jiang X."/>
            <person name="Xia Y."/>
            <person name="Yu K."/>
            <person name="Li B."/>
            <person name="Zhang T."/>
        </authorList>
    </citation>
    <scope>NUCLEOTIDE SEQUENCE [LARGE SCALE GENOMIC DNA]</scope>
    <source>
        <strain evidence="2">SG_bin8</strain>
    </source>
</reference>
<evidence type="ECO:0000259" key="1">
    <source>
        <dbReference type="Pfam" id="PF02698"/>
    </source>
</evidence>
<sequence>MWLGLAGTTVAAGGFLFFASTIERGTRRDVARADAIVALTGGALRVQAAGELLASGKAGRLFITGVNPATSRTDIARTFADIAHFMDCCVELDYEAANTIGNAVQTRQWMDRKGYRSLILVTSAYHMPRTMLEFEAIMPDIQISAYPVVSDTVQLDGWWADGSTFRILAGEYVKFLFAWMRTRLAVYADISVPGFAQALASRHVVLWFKT</sequence>
<dbReference type="EMBL" id="LWDL01000026">
    <property type="protein sequence ID" value="OQW50131.1"/>
    <property type="molecule type" value="Genomic_DNA"/>
</dbReference>
<dbReference type="Pfam" id="PF02698">
    <property type="entry name" value="DUF218"/>
    <property type="match status" value="1"/>
</dbReference>
<evidence type="ECO:0000313" key="2">
    <source>
        <dbReference type="EMBL" id="OQW50131.1"/>
    </source>
</evidence>
<dbReference type="CDD" id="cd06259">
    <property type="entry name" value="YdcF-like"/>
    <property type="match status" value="1"/>
</dbReference>
<dbReference type="Proteomes" id="UP000192872">
    <property type="component" value="Unassembled WGS sequence"/>
</dbReference>
<dbReference type="InterPro" id="IPR014729">
    <property type="entry name" value="Rossmann-like_a/b/a_fold"/>
</dbReference>
<dbReference type="InterPro" id="IPR003848">
    <property type="entry name" value="DUF218"/>
</dbReference>
<comment type="caution">
    <text evidence="2">The sequence shown here is derived from an EMBL/GenBank/DDBJ whole genome shotgun (WGS) entry which is preliminary data.</text>
</comment>
<proteinExistence type="predicted"/>
<protein>
    <recommendedName>
        <fullName evidence="1">DUF218 domain-containing protein</fullName>
    </recommendedName>
</protein>
<dbReference type="GO" id="GO:0043164">
    <property type="term" value="P:Gram-negative-bacterium-type cell wall biogenesis"/>
    <property type="evidence" value="ECO:0007669"/>
    <property type="project" value="TreeGrafter"/>
</dbReference>
<dbReference type="Gene3D" id="3.40.50.620">
    <property type="entry name" value="HUPs"/>
    <property type="match status" value="1"/>
</dbReference>
<dbReference type="InterPro" id="IPR051599">
    <property type="entry name" value="Cell_Envelope_Assoc"/>
</dbReference>
<dbReference type="PANTHER" id="PTHR30336">
    <property type="entry name" value="INNER MEMBRANE PROTEIN, PROBABLE PERMEASE"/>
    <property type="match status" value="1"/>
</dbReference>
<organism evidence="2 3">
    <name type="scientific">Candidatus Raskinella chloraquaticus</name>
    <dbReference type="NCBI Taxonomy" id="1951219"/>
    <lineage>
        <taxon>Bacteria</taxon>
        <taxon>Pseudomonadati</taxon>
        <taxon>Pseudomonadota</taxon>
        <taxon>Alphaproteobacteria</taxon>
        <taxon>Hyphomicrobiales</taxon>
        <taxon>Phreatobacteraceae</taxon>
        <taxon>Candidatus Raskinella</taxon>
    </lineage>
</organism>
<dbReference type="AlphaFoldDB" id="A0A1W9HSA8"/>
<dbReference type="STRING" id="1827387.A4S15_00555"/>
<dbReference type="GO" id="GO:0000270">
    <property type="term" value="P:peptidoglycan metabolic process"/>
    <property type="evidence" value="ECO:0007669"/>
    <property type="project" value="TreeGrafter"/>
</dbReference>